<dbReference type="EMBL" id="JACCKI010000001">
    <property type="protein sequence ID" value="NZA03981.1"/>
    <property type="molecule type" value="Genomic_DNA"/>
</dbReference>
<comment type="caution">
    <text evidence="2">The sequence shown here is derived from an EMBL/GenBank/DDBJ whole genome shotgun (WGS) entry which is preliminary data.</text>
</comment>
<dbReference type="EMBL" id="PKJX01000002">
    <property type="protein sequence ID" value="PLA57243.1"/>
    <property type="molecule type" value="Genomic_DNA"/>
</dbReference>
<dbReference type="Proteomes" id="UP000189067">
    <property type="component" value="Unassembled WGS sequence"/>
</dbReference>
<evidence type="ECO:0000313" key="8">
    <source>
        <dbReference type="Proteomes" id="UP000234212"/>
    </source>
</evidence>
<protein>
    <submittedName>
        <fullName evidence="2">Uncharacterized protein</fullName>
    </submittedName>
</protein>
<reference evidence="3 11" key="5">
    <citation type="submission" date="2020-07" db="EMBL/GenBank/DDBJ databases">
        <title>Organ Donor 1.</title>
        <authorList>
            <person name="Marsh A.J."/>
            <person name="Azcarate-Peril M.A."/>
        </authorList>
    </citation>
    <scope>NUCLEOTIDE SEQUENCE [LARGE SCALE GENOMIC DNA]</scope>
    <source>
        <strain evidence="3 11">AMC0712</strain>
    </source>
</reference>
<sequence length="64" mass="7050">MTKTVWYRVALVVVAVILIGVLYGLMQQEQIANPFLVGSLGLILGVDLALLLANLWPVHHSRKP</sequence>
<gene>
    <name evidence="4" type="ORF">BWR10_01090</name>
    <name evidence="5" type="ORF">CYJ91_05380</name>
    <name evidence="6" type="ORF">E6L36_13820</name>
    <name evidence="3" type="ORF">H0N82_02325</name>
    <name evidence="2" type="ORF">HWN39_04810</name>
</gene>
<evidence type="ECO:0000256" key="1">
    <source>
        <dbReference type="SAM" id="Phobius"/>
    </source>
</evidence>
<reference evidence="4 7" key="1">
    <citation type="submission" date="2017-01" db="EMBL/GenBank/DDBJ databases">
        <title>In silico prediction, in vitro antibacterial spectrum and physicochemical properties of a putative bacteriocin produced by Lactobacillus rhamnosus strain L156.4.</title>
        <authorList>
            <person name="Silveira A.M."/>
            <person name="Monteiro A.S."/>
            <person name="Santos V.L."/>
            <person name="Nicoli J.R."/>
            <person name="Azevedo V."/>
            <person name="Soares S.C."/>
            <person name="Castro-Oliveira L."/>
            <person name="Dias-Souza M.V."/>
            <person name="Nardi R.M."/>
        </authorList>
    </citation>
    <scope>NUCLEOTIDE SEQUENCE [LARGE SCALE GENOMIC DNA]</scope>
    <source>
        <strain evidence="4 7">L156.4</strain>
    </source>
</reference>
<evidence type="ECO:0000313" key="6">
    <source>
        <dbReference type="EMBL" id="THC81345.1"/>
    </source>
</evidence>
<evidence type="ECO:0000313" key="3">
    <source>
        <dbReference type="EMBL" id="NZA03981.1"/>
    </source>
</evidence>
<dbReference type="RefSeq" id="WP_005685289.1">
    <property type="nucleotide sequence ID" value="NZ_BSWG01000006.1"/>
</dbReference>
<keyword evidence="1" id="KW-0812">Transmembrane</keyword>
<evidence type="ECO:0000313" key="11">
    <source>
        <dbReference type="Proteomes" id="UP000552935"/>
    </source>
</evidence>
<feature type="transmembrane region" description="Helical" evidence="1">
    <location>
        <begin position="35"/>
        <end position="56"/>
    </location>
</feature>
<evidence type="ECO:0000313" key="4">
    <source>
        <dbReference type="EMBL" id="ONN75939.1"/>
    </source>
</evidence>
<proteinExistence type="predicted"/>
<feature type="transmembrane region" description="Helical" evidence="1">
    <location>
        <begin position="6"/>
        <end position="26"/>
    </location>
</feature>
<accession>A0A2A5L574</accession>
<reference evidence="2 10" key="4">
    <citation type="submission" date="2020-06" db="EMBL/GenBank/DDBJ databases">
        <title>Lactobacillus rhamnosus QC,genome.</title>
        <authorList>
            <person name="Yi H."/>
            <person name="Jin M."/>
        </authorList>
    </citation>
    <scope>NUCLEOTIDE SEQUENCE [LARGE SCALE GENOMIC DNA]</scope>
    <source>
        <strain evidence="2 10">QC</strain>
    </source>
</reference>
<dbReference type="Proteomes" id="UP000234212">
    <property type="component" value="Unassembled WGS sequence"/>
</dbReference>
<dbReference type="STRING" id="47715.AWJ15_11515"/>
<dbReference type="AlphaFoldDB" id="A0A0E3CPI8"/>
<evidence type="ECO:0000313" key="5">
    <source>
        <dbReference type="EMBL" id="PLA57243.1"/>
    </source>
</evidence>
<dbReference type="Proteomes" id="UP000542889">
    <property type="component" value="Unassembled WGS sequence"/>
</dbReference>
<dbReference type="Proteomes" id="UP000307517">
    <property type="component" value="Unassembled WGS sequence"/>
</dbReference>
<keyword evidence="1" id="KW-0472">Membrane</keyword>
<dbReference type="EMBL" id="JABXWP010000005">
    <property type="protein sequence ID" value="NVO87819.1"/>
    <property type="molecule type" value="Genomic_DNA"/>
</dbReference>
<dbReference type="GeneID" id="69830789"/>
<reference evidence="5 8" key="2">
    <citation type="submission" date="2017-12" db="EMBL/GenBank/DDBJ databases">
        <title>Phylogenetic diversity of female urinary microbiome.</title>
        <authorList>
            <person name="Thomas-White K."/>
            <person name="Wolfe A.J."/>
        </authorList>
    </citation>
    <scope>NUCLEOTIDE SEQUENCE [LARGE SCALE GENOMIC DNA]</scope>
    <source>
        <strain evidence="5 8">UMB0004</strain>
    </source>
</reference>
<dbReference type="EMBL" id="MTJY01000007">
    <property type="protein sequence ID" value="ONN75939.1"/>
    <property type="molecule type" value="Genomic_DNA"/>
</dbReference>
<evidence type="ECO:0000313" key="10">
    <source>
        <dbReference type="Proteomes" id="UP000542889"/>
    </source>
</evidence>
<accession>A0A0E3CPI8</accession>
<evidence type="ECO:0000313" key="2">
    <source>
        <dbReference type="EMBL" id="NVO87819.1"/>
    </source>
</evidence>
<dbReference type="Proteomes" id="UP000552935">
    <property type="component" value="Unassembled WGS sequence"/>
</dbReference>
<name>A0A0E3CPI8_LACRH</name>
<keyword evidence="1" id="KW-1133">Transmembrane helix</keyword>
<dbReference type="EMBL" id="SSHM01000001">
    <property type="protein sequence ID" value="THC81345.1"/>
    <property type="molecule type" value="Genomic_DNA"/>
</dbReference>
<reference evidence="6 9" key="3">
    <citation type="submission" date="2019-04" db="EMBL/GenBank/DDBJ databases">
        <title>Genome Announcement to Ensure Probiotic Safety of Lactobacillus rhamnosus UBLR-58.</title>
        <authorList>
            <person name="Sulthana A."/>
            <person name="Lakshmi S.G."/>
            <person name="Madempudi R.S."/>
        </authorList>
    </citation>
    <scope>NUCLEOTIDE SEQUENCE [LARGE SCALE GENOMIC DNA]</scope>
    <source>
        <strain evidence="6 9">UBLR-58</strain>
    </source>
</reference>
<evidence type="ECO:0000313" key="7">
    <source>
        <dbReference type="Proteomes" id="UP000189067"/>
    </source>
</evidence>
<evidence type="ECO:0000313" key="9">
    <source>
        <dbReference type="Proteomes" id="UP000307517"/>
    </source>
</evidence>
<organism evidence="2 10">
    <name type="scientific">Lacticaseibacillus rhamnosus</name>
    <name type="common">Lactobacillus rhamnosus</name>
    <dbReference type="NCBI Taxonomy" id="47715"/>
    <lineage>
        <taxon>Bacteria</taxon>
        <taxon>Bacillati</taxon>
        <taxon>Bacillota</taxon>
        <taxon>Bacilli</taxon>
        <taxon>Lactobacillales</taxon>
        <taxon>Lactobacillaceae</taxon>
        <taxon>Lacticaseibacillus</taxon>
    </lineage>
</organism>